<name>A0A542XEJ1_9MICO</name>
<gene>
    <name evidence="1" type="ORF">FB554_2406</name>
</gene>
<dbReference type="Proteomes" id="UP000318336">
    <property type="component" value="Unassembled WGS sequence"/>
</dbReference>
<accession>A0A542XEJ1</accession>
<organism evidence="1 2">
    <name type="scientific">Barrientosiimonas humi</name>
    <dbReference type="NCBI Taxonomy" id="999931"/>
    <lineage>
        <taxon>Bacteria</taxon>
        <taxon>Bacillati</taxon>
        <taxon>Actinomycetota</taxon>
        <taxon>Actinomycetes</taxon>
        <taxon>Micrococcales</taxon>
        <taxon>Dermacoccaceae</taxon>
        <taxon>Barrientosiimonas</taxon>
    </lineage>
</organism>
<dbReference type="AlphaFoldDB" id="A0A542XEJ1"/>
<dbReference type="RefSeq" id="WP_142006367.1">
    <property type="nucleotide sequence ID" value="NZ_CAJTBP010000001.1"/>
</dbReference>
<comment type="caution">
    <text evidence="1">The sequence shown here is derived from an EMBL/GenBank/DDBJ whole genome shotgun (WGS) entry which is preliminary data.</text>
</comment>
<evidence type="ECO:0000313" key="2">
    <source>
        <dbReference type="Proteomes" id="UP000318336"/>
    </source>
</evidence>
<protein>
    <submittedName>
        <fullName evidence="1">Uncharacterized protein</fullName>
    </submittedName>
</protein>
<dbReference type="EMBL" id="VFOK01000001">
    <property type="protein sequence ID" value="TQL34243.1"/>
    <property type="molecule type" value="Genomic_DNA"/>
</dbReference>
<proteinExistence type="predicted"/>
<keyword evidence="2" id="KW-1185">Reference proteome</keyword>
<sequence>MSVLLIGFAVVGLVVWLASTGYVEDVLAAWRQTSREVRLYAQLHARSEEVDDAHRQARRAMNNAAQHDWRNPFE</sequence>
<reference evidence="1 2" key="1">
    <citation type="submission" date="2019-06" db="EMBL/GenBank/DDBJ databases">
        <title>Sequencing the genomes of 1000 actinobacteria strains.</title>
        <authorList>
            <person name="Klenk H.-P."/>
        </authorList>
    </citation>
    <scope>NUCLEOTIDE SEQUENCE [LARGE SCALE GENOMIC DNA]</scope>
    <source>
        <strain evidence="1 2">DSM 24617</strain>
    </source>
</reference>
<evidence type="ECO:0000313" key="1">
    <source>
        <dbReference type="EMBL" id="TQL34243.1"/>
    </source>
</evidence>